<dbReference type="PANTHER" id="PTHR43236">
    <property type="entry name" value="ANTITOXIN HIGA1"/>
    <property type="match status" value="1"/>
</dbReference>
<feature type="non-terminal residue" evidence="2">
    <location>
        <position position="1"/>
    </location>
</feature>
<dbReference type="InterPro" id="IPR052345">
    <property type="entry name" value="Rad_response_metalloprotease"/>
</dbReference>
<dbReference type="AlphaFoldDB" id="A0A5J4PUT4"/>
<comment type="caution">
    <text evidence="2">The sequence shown here is derived from an EMBL/GenBank/DDBJ whole genome shotgun (WGS) entry which is preliminary data.</text>
</comment>
<accession>A0A5J4PUT4</accession>
<protein>
    <recommendedName>
        <fullName evidence="1">IrrE N-terminal-like domain-containing protein</fullName>
    </recommendedName>
</protein>
<proteinExistence type="predicted"/>
<name>A0A5J4PUT4_9ZZZZ</name>
<feature type="domain" description="IrrE N-terminal-like" evidence="1">
    <location>
        <begin position="1"/>
        <end position="85"/>
    </location>
</feature>
<evidence type="ECO:0000259" key="1">
    <source>
        <dbReference type="Pfam" id="PF06114"/>
    </source>
</evidence>
<dbReference type="EMBL" id="SNRY01006405">
    <property type="protein sequence ID" value="KAA6312660.1"/>
    <property type="molecule type" value="Genomic_DNA"/>
</dbReference>
<evidence type="ECO:0000313" key="2">
    <source>
        <dbReference type="EMBL" id="KAA6312660.1"/>
    </source>
</evidence>
<dbReference type="PANTHER" id="PTHR43236:SF2">
    <property type="entry name" value="BLL0069 PROTEIN"/>
    <property type="match status" value="1"/>
</dbReference>
<gene>
    <name evidence="2" type="ORF">EZS27_036442</name>
</gene>
<sequence>AHEFYHLFLEQSFYPHLCNLNNSLRDNLKEQIADTFASNLLIPEIGVRKMIPATEQEEKNISLSTLLKLEHYFSVSHLAMLNRLMALKLITKEQFEDYSSVRIKKVAAEYGYDLSLYKSGNEGIIIGDYGTKARELFDNEKISEGFYRELLADIEVNLTEVDDGEEN</sequence>
<dbReference type="Pfam" id="PF06114">
    <property type="entry name" value="Peptidase_M78"/>
    <property type="match status" value="1"/>
</dbReference>
<reference evidence="2" key="1">
    <citation type="submission" date="2019-03" db="EMBL/GenBank/DDBJ databases">
        <title>Single cell metagenomics reveals metabolic interactions within the superorganism composed of flagellate Streblomastix strix and complex community of Bacteroidetes bacteria on its surface.</title>
        <authorList>
            <person name="Treitli S.C."/>
            <person name="Kolisko M."/>
            <person name="Husnik F."/>
            <person name="Keeling P."/>
            <person name="Hampl V."/>
        </authorList>
    </citation>
    <scope>NUCLEOTIDE SEQUENCE</scope>
    <source>
        <strain evidence="2">STM</strain>
    </source>
</reference>
<dbReference type="InterPro" id="IPR010359">
    <property type="entry name" value="IrrE_HExxH"/>
</dbReference>
<organism evidence="2">
    <name type="scientific">termite gut metagenome</name>
    <dbReference type="NCBI Taxonomy" id="433724"/>
    <lineage>
        <taxon>unclassified sequences</taxon>
        <taxon>metagenomes</taxon>
        <taxon>organismal metagenomes</taxon>
    </lineage>
</organism>